<dbReference type="AlphaFoldDB" id="A0A0G1N328"/>
<dbReference type="EMBL" id="LCLJ01000014">
    <property type="protein sequence ID" value="KKU14934.1"/>
    <property type="molecule type" value="Genomic_DNA"/>
</dbReference>
<evidence type="ECO:0000313" key="2">
    <source>
        <dbReference type="Proteomes" id="UP000034727"/>
    </source>
</evidence>
<protein>
    <submittedName>
        <fullName evidence="1">Uncharacterized protein</fullName>
    </submittedName>
</protein>
<accession>A0A0G1N328</accession>
<gene>
    <name evidence="1" type="ORF">UX22_C0014G0001</name>
</gene>
<sequence>MENNKEVKNTQELKTFKFRDPKTGEIQSIATKDDMAFMDKVTGKIIVPNEDVPLYRHKECYGLSDEDFLFENDPARKYEIKYYERTYFDKYLNETITMKCKARINKESGKIELMGLFADTDELYANRKEYGLNDGDFEFVEK</sequence>
<reference evidence="1 2" key="1">
    <citation type="journal article" date="2015" name="Nature">
        <title>rRNA introns, odd ribosomes, and small enigmatic genomes across a large radiation of phyla.</title>
        <authorList>
            <person name="Brown C.T."/>
            <person name="Hug L.A."/>
            <person name="Thomas B.C."/>
            <person name="Sharon I."/>
            <person name="Castelle C.J."/>
            <person name="Singh A."/>
            <person name="Wilkins M.J."/>
            <person name="Williams K.H."/>
            <person name="Banfield J.F."/>
        </authorList>
    </citation>
    <scope>NUCLEOTIDE SEQUENCE [LARGE SCALE GENOMIC DNA]</scope>
</reference>
<proteinExistence type="predicted"/>
<name>A0A0G1N328_9BACT</name>
<dbReference type="Proteomes" id="UP000034727">
    <property type="component" value="Unassembled WGS sequence"/>
</dbReference>
<comment type="caution">
    <text evidence="1">The sequence shown here is derived from an EMBL/GenBank/DDBJ whole genome shotgun (WGS) entry which is preliminary data.</text>
</comment>
<evidence type="ECO:0000313" key="1">
    <source>
        <dbReference type="EMBL" id="KKU14934.1"/>
    </source>
</evidence>
<organism evidence="1 2">
    <name type="scientific">Candidatus Jorgensenbacteria bacterium GW2011_GWA2_45_9</name>
    <dbReference type="NCBI Taxonomy" id="1618663"/>
    <lineage>
        <taxon>Bacteria</taxon>
        <taxon>Candidatus Joergenseniibacteriota</taxon>
    </lineage>
</organism>